<evidence type="ECO:0000256" key="3">
    <source>
        <dbReference type="ARBA" id="ARBA00022801"/>
    </source>
</evidence>
<dbReference type="Proteomes" id="UP000266841">
    <property type="component" value="Unassembled WGS sequence"/>
</dbReference>
<dbReference type="PANTHER" id="PTHR32194:SF0">
    <property type="entry name" value="ATP-DEPENDENT PROTEASE SUBUNIT HSLV"/>
    <property type="match status" value="1"/>
</dbReference>
<dbReference type="AlphaFoldDB" id="K0RLN2"/>
<dbReference type="InterPro" id="IPR029055">
    <property type="entry name" value="Ntn_hydrolases_N"/>
</dbReference>
<evidence type="ECO:0000313" key="5">
    <source>
        <dbReference type="EMBL" id="EJK49816.1"/>
    </source>
</evidence>
<gene>
    <name evidence="5" type="ORF">THAOC_31273</name>
</gene>
<dbReference type="SUPFAM" id="SSF56235">
    <property type="entry name" value="N-terminal nucleophile aminohydrolases (Ntn hydrolases)"/>
    <property type="match status" value="1"/>
</dbReference>
<evidence type="ECO:0000313" key="6">
    <source>
        <dbReference type="Proteomes" id="UP000266841"/>
    </source>
</evidence>
<evidence type="ECO:0000256" key="1">
    <source>
        <dbReference type="ARBA" id="ARBA00022490"/>
    </source>
</evidence>
<keyword evidence="3" id="KW-0378">Hydrolase</keyword>
<dbReference type="InterPro" id="IPR001353">
    <property type="entry name" value="Proteasome_sua/b"/>
</dbReference>
<dbReference type="GO" id="GO:0005737">
    <property type="term" value="C:cytoplasm"/>
    <property type="evidence" value="ECO:0007669"/>
    <property type="project" value="TreeGrafter"/>
</dbReference>
<keyword evidence="6" id="KW-1185">Reference proteome</keyword>
<dbReference type="GO" id="GO:0005839">
    <property type="term" value="C:proteasome core complex"/>
    <property type="evidence" value="ECO:0007669"/>
    <property type="project" value="InterPro"/>
</dbReference>
<dbReference type="OrthoDB" id="204949at2759"/>
<dbReference type="eggNOG" id="KOG0180">
    <property type="taxonomic scope" value="Eukaryota"/>
</dbReference>
<evidence type="ECO:0000256" key="4">
    <source>
        <dbReference type="SAM" id="MobiDB-lite"/>
    </source>
</evidence>
<reference evidence="5 6" key="1">
    <citation type="journal article" date="2012" name="Genome Biol.">
        <title>Genome and low-iron response of an oceanic diatom adapted to chronic iron limitation.</title>
        <authorList>
            <person name="Lommer M."/>
            <person name="Specht M."/>
            <person name="Roy A.S."/>
            <person name="Kraemer L."/>
            <person name="Andreson R."/>
            <person name="Gutowska M.A."/>
            <person name="Wolf J."/>
            <person name="Bergner S.V."/>
            <person name="Schilhabel M.B."/>
            <person name="Klostermeier U.C."/>
            <person name="Beiko R.G."/>
            <person name="Rosenstiel P."/>
            <person name="Hippler M."/>
            <person name="Laroche J."/>
        </authorList>
    </citation>
    <scope>NUCLEOTIDE SEQUENCE [LARGE SCALE GENOMIC DNA]</scope>
    <source>
        <strain evidence="5 6">CCMP1005</strain>
    </source>
</reference>
<feature type="region of interest" description="Disordered" evidence="4">
    <location>
        <begin position="1"/>
        <end position="20"/>
    </location>
</feature>
<dbReference type="Pfam" id="PF00227">
    <property type="entry name" value="Proteasome"/>
    <property type="match status" value="2"/>
</dbReference>
<evidence type="ECO:0000256" key="2">
    <source>
        <dbReference type="ARBA" id="ARBA00022670"/>
    </source>
</evidence>
<feature type="compositionally biased region" description="Basic and acidic residues" evidence="4">
    <location>
        <begin position="11"/>
        <end position="20"/>
    </location>
</feature>
<keyword evidence="2" id="KW-0645">Protease</keyword>
<evidence type="ECO:0008006" key="7">
    <source>
        <dbReference type="Google" id="ProtNLM"/>
    </source>
</evidence>
<organism evidence="5 6">
    <name type="scientific">Thalassiosira oceanica</name>
    <name type="common">Marine diatom</name>
    <dbReference type="NCBI Taxonomy" id="159749"/>
    <lineage>
        <taxon>Eukaryota</taxon>
        <taxon>Sar</taxon>
        <taxon>Stramenopiles</taxon>
        <taxon>Ochrophyta</taxon>
        <taxon>Bacillariophyta</taxon>
        <taxon>Coscinodiscophyceae</taxon>
        <taxon>Thalassiosirophycidae</taxon>
        <taxon>Thalassiosirales</taxon>
        <taxon>Thalassiosiraceae</taxon>
        <taxon>Thalassiosira</taxon>
    </lineage>
</organism>
<dbReference type="GO" id="GO:0008233">
    <property type="term" value="F:peptidase activity"/>
    <property type="evidence" value="ECO:0007669"/>
    <property type="project" value="UniProtKB-KW"/>
</dbReference>
<keyword evidence="1" id="KW-0963">Cytoplasm</keyword>
<dbReference type="OMA" id="SWIMADD"/>
<dbReference type="EMBL" id="AGNL01044414">
    <property type="protein sequence ID" value="EJK49816.1"/>
    <property type="molecule type" value="Genomic_DNA"/>
</dbReference>
<dbReference type="PANTHER" id="PTHR32194">
    <property type="entry name" value="METALLOPROTEASE TLDD"/>
    <property type="match status" value="1"/>
</dbReference>
<name>K0RLN2_THAOC</name>
<dbReference type="Gene3D" id="3.60.20.10">
    <property type="entry name" value="Glutamine Phosphoribosylpyrophosphate, subunit 1, domain 1"/>
    <property type="match status" value="1"/>
</dbReference>
<dbReference type="GO" id="GO:0051603">
    <property type="term" value="P:proteolysis involved in protein catabolic process"/>
    <property type="evidence" value="ECO:0007669"/>
    <property type="project" value="InterPro"/>
</dbReference>
<proteinExistence type="predicted"/>
<accession>K0RLN2</accession>
<sequence>MSPPLGLHSAESGKSDHAGDIRASETQAGEFRCEVEGDGECVPIGPLPSSSRRRRSWIMADDTRVTVLLLVISLELGRAQNDPTKFNGGSVLAMAGSNSVAIAVDTRFGLGFQTVHSLGDSDEGNPRIIHLPNSNTLMAWTGLYGDGLSFSEELNMIMGRQFRNEQILSFPNTKRRITGPKSIAMLMSHLLYQRRNAPYYVEPVVVGLESVPIDEVRIDGAAGELRIEDSSSCLQSIIDIARRGQHLLTTTEDGASSQPARVINRKRVQRPFLCTTDMLGAQSTSSSFVASGVASRSLYGTAEALWRPDLSGEELVEVCGRAFLSALERDCLSGYGVVIYLIEGTGDGDARIVEYVLDCRND</sequence>
<protein>
    <recommendedName>
        <fullName evidence="7">Proteasome subunit beta</fullName>
    </recommendedName>
</protein>
<dbReference type="InterPro" id="IPR023333">
    <property type="entry name" value="Proteasome_suB-type"/>
</dbReference>
<comment type="caution">
    <text evidence="5">The sequence shown here is derived from an EMBL/GenBank/DDBJ whole genome shotgun (WGS) entry which is preliminary data.</text>
</comment>